<accession>A0A2C1D436</accession>
<name>A0A2C1D436_BACCE</name>
<comment type="caution">
    <text evidence="1">The sequence shown here is derived from an EMBL/GenBank/DDBJ whole genome shotgun (WGS) entry which is preliminary data.</text>
</comment>
<sequence length="121" mass="14142">MKRFANIHQVEGFDVIHHFTNTAMGQTLKNLPLRYLILILHPEEPLGFCLTAIHLPLTHWTMSYPFLEVGVFCRKMIKRKDIRLYIERIHFSSLIPQTIKMHFVAIKGKNFSFCGLSIFLA</sequence>
<organism evidence="1 2">
    <name type="scientific">Bacillus cereus</name>
    <dbReference type="NCBI Taxonomy" id="1396"/>
    <lineage>
        <taxon>Bacteria</taxon>
        <taxon>Bacillati</taxon>
        <taxon>Bacillota</taxon>
        <taxon>Bacilli</taxon>
        <taxon>Bacillales</taxon>
        <taxon>Bacillaceae</taxon>
        <taxon>Bacillus</taxon>
        <taxon>Bacillus cereus group</taxon>
    </lineage>
</organism>
<dbReference type="EMBL" id="NULO01000105">
    <property type="protein sequence ID" value="PGS95156.1"/>
    <property type="molecule type" value="Genomic_DNA"/>
</dbReference>
<evidence type="ECO:0000313" key="2">
    <source>
        <dbReference type="Proteomes" id="UP000225872"/>
    </source>
</evidence>
<dbReference type="Proteomes" id="UP000225872">
    <property type="component" value="Unassembled WGS sequence"/>
</dbReference>
<proteinExistence type="predicted"/>
<reference evidence="1 2" key="1">
    <citation type="submission" date="2017-09" db="EMBL/GenBank/DDBJ databases">
        <title>Large-scale bioinformatics analysis of Bacillus genomes uncovers conserved roles of natural products in bacterial physiology.</title>
        <authorList>
            <consortium name="Agbiome Team Llc"/>
            <person name="Bleich R.M."/>
            <person name="Grubbs K.J."/>
            <person name="Santa Maria K.C."/>
            <person name="Allen S.E."/>
            <person name="Farag S."/>
            <person name="Shank E.A."/>
            <person name="Bowers A."/>
        </authorList>
    </citation>
    <scope>NUCLEOTIDE SEQUENCE [LARGE SCALE GENOMIC DNA]</scope>
    <source>
        <strain evidence="1 2">AFS041432</strain>
    </source>
</reference>
<dbReference type="AlphaFoldDB" id="A0A2C1D436"/>
<protein>
    <submittedName>
        <fullName evidence="1">Uncharacterized protein</fullName>
    </submittedName>
</protein>
<gene>
    <name evidence="1" type="ORF">COD09_23305</name>
</gene>
<evidence type="ECO:0000313" key="1">
    <source>
        <dbReference type="EMBL" id="PGS95156.1"/>
    </source>
</evidence>